<organism evidence="3 4">
    <name type="scientific">Paractinoplanes rhizophilus</name>
    <dbReference type="NCBI Taxonomy" id="1416877"/>
    <lineage>
        <taxon>Bacteria</taxon>
        <taxon>Bacillati</taxon>
        <taxon>Actinomycetota</taxon>
        <taxon>Actinomycetes</taxon>
        <taxon>Micromonosporales</taxon>
        <taxon>Micromonosporaceae</taxon>
        <taxon>Paractinoplanes</taxon>
    </lineage>
</organism>
<proteinExistence type="predicted"/>
<sequence length="164" mass="17746">MRSRCAQVPRPSRSSRSSHDLITTAGKVGAEAARLLARRKEPVRILVRDPVKATALTRAGVEVVAGGLTVPETIDAAMRYVSSVILVSPADPVRELNVIGSATRAAVTHIVKITSKASMDSPIARRRGQAEIEARVVRVSPHSSLRSPQWTRKTIQSSPPRLCR</sequence>
<dbReference type="SUPFAM" id="SSF51735">
    <property type="entry name" value="NAD(P)-binding Rossmann-fold domains"/>
    <property type="match status" value="1"/>
</dbReference>
<feature type="region of interest" description="Disordered" evidence="1">
    <location>
        <begin position="143"/>
        <end position="164"/>
    </location>
</feature>
<dbReference type="Gene3D" id="3.40.50.720">
    <property type="entry name" value="NAD(P)-binding Rossmann-like Domain"/>
    <property type="match status" value="1"/>
</dbReference>
<gene>
    <name evidence="3" type="ORF">ACFQS1_40225</name>
</gene>
<evidence type="ECO:0000259" key="2">
    <source>
        <dbReference type="Pfam" id="PF05368"/>
    </source>
</evidence>
<dbReference type="InterPro" id="IPR036291">
    <property type="entry name" value="NAD(P)-bd_dom_sf"/>
</dbReference>
<evidence type="ECO:0000313" key="4">
    <source>
        <dbReference type="Proteomes" id="UP001596548"/>
    </source>
</evidence>
<name>A0ABW2I5V5_9ACTN</name>
<accession>A0ABW2I5V5</accession>
<dbReference type="RefSeq" id="WP_378978295.1">
    <property type="nucleotide sequence ID" value="NZ_JBHTBJ010000093.1"/>
</dbReference>
<comment type="caution">
    <text evidence="3">The sequence shown here is derived from an EMBL/GenBank/DDBJ whole genome shotgun (WGS) entry which is preliminary data.</text>
</comment>
<dbReference type="InterPro" id="IPR008030">
    <property type="entry name" value="NmrA-like"/>
</dbReference>
<protein>
    <submittedName>
        <fullName evidence="3">NAD(P)H-binding protein</fullName>
    </submittedName>
</protein>
<reference evidence="4" key="1">
    <citation type="journal article" date="2019" name="Int. J. Syst. Evol. Microbiol.">
        <title>The Global Catalogue of Microorganisms (GCM) 10K type strain sequencing project: providing services to taxonomists for standard genome sequencing and annotation.</title>
        <authorList>
            <consortium name="The Broad Institute Genomics Platform"/>
            <consortium name="The Broad Institute Genome Sequencing Center for Infectious Disease"/>
            <person name="Wu L."/>
            <person name="Ma J."/>
        </authorList>
    </citation>
    <scope>NUCLEOTIDE SEQUENCE [LARGE SCALE GENOMIC DNA]</scope>
    <source>
        <strain evidence="4">XZYJT-10</strain>
    </source>
</reference>
<keyword evidence="4" id="KW-1185">Reference proteome</keyword>
<dbReference type="Proteomes" id="UP001596548">
    <property type="component" value="Unassembled WGS sequence"/>
</dbReference>
<evidence type="ECO:0000256" key="1">
    <source>
        <dbReference type="SAM" id="MobiDB-lite"/>
    </source>
</evidence>
<evidence type="ECO:0000313" key="3">
    <source>
        <dbReference type="EMBL" id="MFC7280218.1"/>
    </source>
</evidence>
<dbReference type="Pfam" id="PF05368">
    <property type="entry name" value="NmrA"/>
    <property type="match status" value="1"/>
</dbReference>
<feature type="domain" description="NmrA-like" evidence="2">
    <location>
        <begin position="23"/>
        <end position="111"/>
    </location>
</feature>
<dbReference type="EMBL" id="JBHTBJ010000093">
    <property type="protein sequence ID" value="MFC7280218.1"/>
    <property type="molecule type" value="Genomic_DNA"/>
</dbReference>